<dbReference type="Gene3D" id="3.90.550.10">
    <property type="entry name" value="Spore Coat Polysaccharide Biosynthesis Protein SpsA, Chain A"/>
    <property type="match status" value="1"/>
</dbReference>
<gene>
    <name evidence="1" type="ORF">WN50_11530</name>
</gene>
<dbReference type="AlphaFoldDB" id="A0A0F5YGE4"/>
<reference evidence="1 2" key="1">
    <citation type="submission" date="2015-06" db="EMBL/GenBank/DDBJ databases">
        <title>Draft genome assembly of filamentous brackish cyanobacterium Limnoraphis robusta strain CS-951.</title>
        <authorList>
            <person name="Willis A."/>
            <person name="Parks M."/>
            <person name="Burford M.A."/>
        </authorList>
    </citation>
    <scope>NUCLEOTIDE SEQUENCE [LARGE SCALE GENOMIC DNA]</scope>
    <source>
        <strain evidence="1 2">CS-951</strain>
    </source>
</reference>
<dbReference type="SUPFAM" id="SSF53448">
    <property type="entry name" value="Nucleotide-diphospho-sugar transferases"/>
    <property type="match status" value="1"/>
</dbReference>
<dbReference type="GO" id="GO:0016757">
    <property type="term" value="F:glycosyltransferase activity"/>
    <property type="evidence" value="ECO:0007669"/>
    <property type="project" value="InterPro"/>
</dbReference>
<sequence length="196" mass="21900">MGKSMTASDRIAINPQLKPTLKITLFAVPKPFIGQISTLQRNAIASWLNLSPQPEIILFGSDQGVREVAQEFGVKHIPNVRCTPQGTPLLNDIFAQVHQIATHPILAYVNADIILLNDFFPTVQQVSSKEPKFLILGRRWNLDINHPINFTTSEVEKQLRDRLQQTAIFGGIGALDYFVFPKPLFSKLPEFAVGRA</sequence>
<proteinExistence type="predicted"/>
<dbReference type="Proteomes" id="UP000033607">
    <property type="component" value="Unassembled WGS sequence"/>
</dbReference>
<evidence type="ECO:0000313" key="1">
    <source>
        <dbReference type="EMBL" id="KKD37956.2"/>
    </source>
</evidence>
<protein>
    <submittedName>
        <fullName evidence="1">Glycosyl transferase family 2</fullName>
    </submittedName>
</protein>
<evidence type="ECO:0000313" key="2">
    <source>
        <dbReference type="Proteomes" id="UP000033607"/>
    </source>
</evidence>
<name>A0A0F5YGE4_9CYAN</name>
<keyword evidence="1" id="KW-0808">Transferase</keyword>
<dbReference type="InterPro" id="IPR029044">
    <property type="entry name" value="Nucleotide-diphossugar_trans"/>
</dbReference>
<organism evidence="1 2">
    <name type="scientific">Limnoraphis robusta CS-951</name>
    <dbReference type="NCBI Taxonomy" id="1637645"/>
    <lineage>
        <taxon>Bacteria</taxon>
        <taxon>Bacillati</taxon>
        <taxon>Cyanobacteriota</taxon>
        <taxon>Cyanophyceae</taxon>
        <taxon>Oscillatoriophycideae</taxon>
        <taxon>Oscillatoriales</taxon>
        <taxon>Sirenicapillariaceae</taxon>
        <taxon>Limnoraphis</taxon>
    </lineage>
</organism>
<dbReference type="EMBL" id="LATL02000133">
    <property type="protein sequence ID" value="KKD37956.2"/>
    <property type="molecule type" value="Genomic_DNA"/>
</dbReference>
<comment type="caution">
    <text evidence="1">The sequence shown here is derived from an EMBL/GenBank/DDBJ whole genome shotgun (WGS) entry which is preliminary data.</text>
</comment>
<feature type="non-terminal residue" evidence="1">
    <location>
        <position position="196"/>
    </location>
</feature>
<dbReference type="PANTHER" id="PTHR47483:SF1">
    <property type="entry name" value="BETA-ARABINOFURANOSYLTRANSFERASE RAY1"/>
    <property type="match status" value="1"/>
</dbReference>
<dbReference type="InterPro" id="IPR044575">
    <property type="entry name" value="RAY1-like"/>
</dbReference>
<accession>A0A0F5YGE4</accession>
<dbReference type="PANTHER" id="PTHR47483">
    <property type="entry name" value="BETA-ARABINOFURANOSYLTRANSFERASE RAY1"/>
    <property type="match status" value="1"/>
</dbReference>